<evidence type="ECO:0000256" key="3">
    <source>
        <dbReference type="ARBA" id="ARBA00022527"/>
    </source>
</evidence>
<feature type="region of interest" description="Disordered" evidence="10">
    <location>
        <begin position="1"/>
        <end position="43"/>
    </location>
</feature>
<dbReference type="Proteomes" id="UP000000437">
    <property type="component" value="Chromosome 2"/>
</dbReference>
<dbReference type="AGR" id="ZFIN:ZDB-GENE-070912-537"/>
<dbReference type="OrthoDB" id="9984829at2759"/>
<sequence length="446" mass="50205">MGQRHSRREKVEGGVECLDGAHRRPALTPTDHTAELHPRVDETPVVVIEGGRKEKGGKITKKKRPKRRSFKSLASFFSCLSPSKSTRAQVEQGEVDQDAGTPSRKSTEDKTSLQDIVCSVENNVHQEPPTSDPNVLAAVEVVVDEVQNEDQDSPVSTSADECESQLLKQLDCTTFIKTKDDIHSKYSIGKKMGKGGCGSVYEGTRCEDGLQVAVKFTIKVENEPYINLPDHANPVPLEVALTLLANQGPSCNNIIQMLDWEDHPDRYIMVLEWPSPCINMHQFWLSHDRVFSEEMARHFMRQVVQAAAVCCSRGVFHRDIKMPNLLVNIETLEVKLIDFGCGDLLRTSSYNTYSGTVSYCPPEFIDTGEYHGKEATVWSLGVLLFRMITSLFPDSSDICYMDIELWSQSGYSDECCRFIRGCLKSNPEQRLQLEELHSHDWFKVTL</sequence>
<dbReference type="Gene3D" id="1.10.510.10">
    <property type="entry name" value="Transferase(Phosphotransferase) domain 1"/>
    <property type="match status" value="1"/>
</dbReference>
<protein>
    <recommendedName>
        <fullName evidence="2">non-specific serine/threonine protein kinase</fullName>
        <ecNumber evidence="2">2.7.11.1</ecNumber>
    </recommendedName>
</protein>
<comment type="catalytic activity">
    <reaction evidence="8">
        <text>L-threonyl-[protein] + ATP = O-phospho-L-threonyl-[protein] + ADP + H(+)</text>
        <dbReference type="Rhea" id="RHEA:46608"/>
        <dbReference type="Rhea" id="RHEA-COMP:11060"/>
        <dbReference type="Rhea" id="RHEA-COMP:11605"/>
        <dbReference type="ChEBI" id="CHEBI:15378"/>
        <dbReference type="ChEBI" id="CHEBI:30013"/>
        <dbReference type="ChEBI" id="CHEBI:30616"/>
        <dbReference type="ChEBI" id="CHEBI:61977"/>
        <dbReference type="ChEBI" id="CHEBI:456216"/>
        <dbReference type="EC" id="2.7.11.1"/>
    </reaction>
</comment>
<keyword evidence="3" id="KW-0723">Serine/threonine-protein kinase</keyword>
<dbReference type="ZFIN" id="ZDB-GENE-070912-537">
    <property type="gene designation" value="pimr66"/>
</dbReference>
<dbReference type="InterPro" id="IPR011009">
    <property type="entry name" value="Kinase-like_dom_sf"/>
</dbReference>
<keyword evidence="5" id="KW-0547">Nucleotide-binding</keyword>
<dbReference type="PROSITE" id="PS50011">
    <property type="entry name" value="PROTEIN_KINASE_DOM"/>
    <property type="match status" value="1"/>
</dbReference>
<keyword evidence="12" id="KW-1185">Reference proteome</keyword>
<accession>A0A8M1PT23</accession>
<evidence type="ECO:0000256" key="7">
    <source>
        <dbReference type="ARBA" id="ARBA00022840"/>
    </source>
</evidence>
<dbReference type="RefSeq" id="XP_001345933.3">
    <property type="nucleotide sequence ID" value="XM_001345897.10"/>
</dbReference>
<dbReference type="InterPro" id="IPR051138">
    <property type="entry name" value="PIM_Ser/Thr_kinase"/>
</dbReference>
<evidence type="ECO:0000256" key="8">
    <source>
        <dbReference type="ARBA" id="ARBA00047899"/>
    </source>
</evidence>
<dbReference type="FunFam" id="3.30.200.20:FF:000246">
    <property type="entry name" value="Pim proto-oncogene, serine/threonine kinase,-related 152"/>
    <property type="match status" value="1"/>
</dbReference>
<dbReference type="GO" id="GO:0007346">
    <property type="term" value="P:regulation of mitotic cell cycle"/>
    <property type="evidence" value="ECO:0000318"/>
    <property type="project" value="GO_Central"/>
</dbReference>
<proteinExistence type="inferred from homology"/>
<evidence type="ECO:0000313" key="12">
    <source>
        <dbReference type="Proteomes" id="UP000000437"/>
    </source>
</evidence>
<dbReference type="SUPFAM" id="SSF56112">
    <property type="entry name" value="Protein kinase-like (PK-like)"/>
    <property type="match status" value="1"/>
</dbReference>
<evidence type="ECO:0000256" key="2">
    <source>
        <dbReference type="ARBA" id="ARBA00012513"/>
    </source>
</evidence>
<dbReference type="GeneID" id="100007494"/>
<dbReference type="PROSITE" id="PS00108">
    <property type="entry name" value="PROTEIN_KINASE_ST"/>
    <property type="match status" value="1"/>
</dbReference>
<dbReference type="GO" id="GO:0043066">
    <property type="term" value="P:negative regulation of apoptotic process"/>
    <property type="evidence" value="ECO:0000318"/>
    <property type="project" value="GO_Central"/>
</dbReference>
<dbReference type="PANTHER" id="PTHR22984:SF11">
    <property type="entry name" value="AURORA KINASE-RELATED"/>
    <property type="match status" value="1"/>
</dbReference>
<comment type="similarity">
    <text evidence="1">Belongs to the protein kinase superfamily. CAMK Ser/Thr protein kinase family. PIM subfamily.</text>
</comment>
<evidence type="ECO:0000256" key="10">
    <source>
        <dbReference type="SAM" id="MobiDB-lite"/>
    </source>
</evidence>
<keyword evidence="6" id="KW-0418">Kinase</keyword>
<keyword evidence="7" id="KW-0067">ATP-binding</keyword>
<dbReference type="GO" id="GO:0005737">
    <property type="term" value="C:cytoplasm"/>
    <property type="evidence" value="ECO:0000318"/>
    <property type="project" value="GO_Central"/>
</dbReference>
<organism evidence="12 13">
    <name type="scientific">Danio rerio</name>
    <name type="common">Zebrafish</name>
    <name type="synonym">Brachydanio rerio</name>
    <dbReference type="NCBI Taxonomy" id="7955"/>
    <lineage>
        <taxon>Eukaryota</taxon>
        <taxon>Metazoa</taxon>
        <taxon>Chordata</taxon>
        <taxon>Craniata</taxon>
        <taxon>Vertebrata</taxon>
        <taxon>Euteleostomi</taxon>
        <taxon>Actinopterygii</taxon>
        <taxon>Neopterygii</taxon>
        <taxon>Teleostei</taxon>
        <taxon>Ostariophysi</taxon>
        <taxon>Cypriniformes</taxon>
        <taxon>Danionidae</taxon>
        <taxon>Danioninae</taxon>
        <taxon>Danio</taxon>
    </lineage>
</organism>
<gene>
    <name evidence="13 14" type="primary">pimr66</name>
</gene>
<feature type="compositionally biased region" description="Basic and acidic residues" evidence="10">
    <location>
        <begin position="32"/>
        <end position="42"/>
    </location>
</feature>
<keyword evidence="4" id="KW-0808">Transferase</keyword>
<dbReference type="SMART" id="SM00220">
    <property type="entry name" value="S_TKc"/>
    <property type="match status" value="1"/>
</dbReference>
<reference evidence="13" key="1">
    <citation type="submission" date="2025-08" db="UniProtKB">
        <authorList>
            <consortium name="RefSeq"/>
        </authorList>
    </citation>
    <scope>IDENTIFICATION</scope>
    <source>
        <strain evidence="13">Tuebingen</strain>
        <tissue evidence="13">Fibroblasts and whole tissue</tissue>
    </source>
</reference>
<dbReference type="InterPro" id="IPR008271">
    <property type="entry name" value="Ser/Thr_kinase_AS"/>
</dbReference>
<dbReference type="GO" id="GO:0005524">
    <property type="term" value="F:ATP binding"/>
    <property type="evidence" value="ECO:0007669"/>
    <property type="project" value="UniProtKB-KW"/>
</dbReference>
<dbReference type="Gene3D" id="3.30.200.20">
    <property type="entry name" value="Phosphorylase Kinase, domain 1"/>
    <property type="match status" value="1"/>
</dbReference>
<comment type="catalytic activity">
    <reaction evidence="9">
        <text>L-seryl-[protein] + ATP = O-phospho-L-seryl-[protein] + ADP + H(+)</text>
        <dbReference type="Rhea" id="RHEA:17989"/>
        <dbReference type="Rhea" id="RHEA-COMP:9863"/>
        <dbReference type="Rhea" id="RHEA-COMP:11604"/>
        <dbReference type="ChEBI" id="CHEBI:15378"/>
        <dbReference type="ChEBI" id="CHEBI:29999"/>
        <dbReference type="ChEBI" id="CHEBI:30616"/>
        <dbReference type="ChEBI" id="CHEBI:83421"/>
        <dbReference type="ChEBI" id="CHEBI:456216"/>
        <dbReference type="EC" id="2.7.11.1"/>
    </reaction>
</comment>
<feature type="domain" description="Protein kinase" evidence="11">
    <location>
        <begin position="186"/>
        <end position="442"/>
    </location>
</feature>
<evidence type="ECO:0000256" key="1">
    <source>
        <dbReference type="ARBA" id="ARBA00005505"/>
    </source>
</evidence>
<evidence type="ECO:0000259" key="11">
    <source>
        <dbReference type="PROSITE" id="PS50011"/>
    </source>
</evidence>
<dbReference type="GO" id="GO:0004674">
    <property type="term" value="F:protein serine/threonine kinase activity"/>
    <property type="evidence" value="ECO:0000318"/>
    <property type="project" value="GO_Central"/>
</dbReference>
<dbReference type="FunFam" id="1.10.510.10:FF:000392">
    <property type="entry name" value="Pim proto-oncogene, serine/threonine kinase,-related 152"/>
    <property type="match status" value="1"/>
</dbReference>
<dbReference type="EC" id="2.7.11.1" evidence="2"/>
<evidence type="ECO:0000256" key="6">
    <source>
        <dbReference type="ARBA" id="ARBA00022777"/>
    </source>
</evidence>
<dbReference type="KEGG" id="dre:100007494"/>
<evidence type="ECO:0000313" key="14">
    <source>
        <dbReference type="ZFIN" id="ZDB-GENE-070912-537"/>
    </source>
</evidence>
<dbReference type="Pfam" id="PF00069">
    <property type="entry name" value="Pkinase"/>
    <property type="match status" value="1"/>
</dbReference>
<evidence type="ECO:0000256" key="5">
    <source>
        <dbReference type="ARBA" id="ARBA00022741"/>
    </source>
</evidence>
<evidence type="ECO:0000256" key="9">
    <source>
        <dbReference type="ARBA" id="ARBA00048679"/>
    </source>
</evidence>
<dbReference type="InterPro" id="IPR000719">
    <property type="entry name" value="Prot_kinase_dom"/>
</dbReference>
<evidence type="ECO:0000313" key="13">
    <source>
        <dbReference type="RefSeq" id="XP_001345933.3"/>
    </source>
</evidence>
<dbReference type="PANTHER" id="PTHR22984">
    <property type="entry name" value="SERINE/THREONINE-PROTEIN KINASE PIM"/>
    <property type="match status" value="1"/>
</dbReference>
<dbReference type="AlphaFoldDB" id="A0A8M1PT23"/>
<feature type="region of interest" description="Disordered" evidence="10">
    <location>
        <begin position="85"/>
        <end position="112"/>
    </location>
</feature>
<evidence type="ECO:0000256" key="4">
    <source>
        <dbReference type="ARBA" id="ARBA00022679"/>
    </source>
</evidence>
<name>A0A8M1PT23_DANRE</name>
<dbReference type="CTD" id="100007494"/>